<gene>
    <name evidence="14" type="ORF">QWY20_16655</name>
</gene>
<evidence type="ECO:0000256" key="4">
    <source>
        <dbReference type="ARBA" id="ARBA00022448"/>
    </source>
</evidence>
<feature type="domain" description="Rubredoxin-like" evidence="13">
    <location>
        <begin position="4"/>
        <end position="55"/>
    </location>
</feature>
<dbReference type="Pfam" id="PF18113">
    <property type="entry name" value="Rbx_binding"/>
    <property type="match status" value="1"/>
</dbReference>
<sequence>MAEFLVWECQVCGWVYDEAKGAPDEGIAPGTRWQDIPDDWLCPECGVGKEDFAMVAKSIAAAPAASAPVSNEPQPTPAVAVSDQAPLVILGTGLAGYNLLKALRAAHYNGPIVMITADDGSAYSKPQLSTGFAKQKTAAELVQHSAEQMARDYQADIRIFTQVQALDPKRKVLQLSSGASLQYDKLVLATGAAPIRLKLEGDGVHSLHAINDLLDYARFRTQASQKKRILVLGAGLIGSEYANDLCQAGFQVELVDTLQGPLRSLLPAAASQCLGNAMQQAGIRCHFNTSVTAIEQTANGLRAQLVSGDSLSVDLVLSAIGVRPNIALAKAAGLSTEQGIVVDRYLQSSAADIYAIGDCAEVAGLVRVYVQPLLAQVKALASTLTGTPCPVSYGVMPVAVKTTLHPVVVNPPPANAAGDWHIEQDQADGVRALFKTADGQLLGYALTGNQTALANSFNSQCPALLPA</sequence>
<evidence type="ECO:0000259" key="13">
    <source>
        <dbReference type="PROSITE" id="PS50903"/>
    </source>
</evidence>
<comment type="similarity">
    <text evidence="3">Belongs to the FAD-dependent oxidoreductase family.</text>
</comment>
<evidence type="ECO:0000256" key="8">
    <source>
        <dbReference type="ARBA" id="ARBA00022827"/>
    </source>
</evidence>
<keyword evidence="10" id="KW-0560">Oxidoreductase</keyword>
<evidence type="ECO:0000256" key="12">
    <source>
        <dbReference type="ARBA" id="ARBA00023027"/>
    </source>
</evidence>
<proteinExistence type="inferred from homology"/>
<dbReference type="PROSITE" id="PS00202">
    <property type="entry name" value="RUBREDOXIN"/>
    <property type="match status" value="1"/>
</dbReference>
<evidence type="ECO:0000256" key="10">
    <source>
        <dbReference type="ARBA" id="ARBA00023002"/>
    </source>
</evidence>
<evidence type="ECO:0000313" key="14">
    <source>
        <dbReference type="EMBL" id="MEE2003092.1"/>
    </source>
</evidence>
<evidence type="ECO:0000256" key="5">
    <source>
        <dbReference type="ARBA" id="ARBA00022490"/>
    </source>
</evidence>
<comment type="caution">
    <text evidence="14">The sequence shown here is derived from an EMBL/GenBank/DDBJ whole genome shotgun (WGS) entry which is preliminary data.</text>
</comment>
<dbReference type="PANTHER" id="PTHR43429">
    <property type="entry name" value="PYRIDINE NUCLEOTIDE-DISULFIDE OXIDOREDUCTASE DOMAIN-CONTAINING"/>
    <property type="match status" value="1"/>
</dbReference>
<dbReference type="InterPro" id="IPR018527">
    <property type="entry name" value="Rubredoxin_Fe_BS"/>
</dbReference>
<evidence type="ECO:0000256" key="7">
    <source>
        <dbReference type="ARBA" id="ARBA00022723"/>
    </source>
</evidence>
<dbReference type="Pfam" id="PF00301">
    <property type="entry name" value="Rubredoxin"/>
    <property type="match status" value="1"/>
</dbReference>
<reference evidence="14 15" key="1">
    <citation type="submission" date="2023-07" db="EMBL/GenBank/DDBJ databases">
        <title>Alkalimonas sp., MEB108 novel, alkaliphilic bacterium isolated from Lonar Lake, India.</title>
        <authorList>
            <person name="Joshi A."/>
            <person name="Thite S."/>
        </authorList>
    </citation>
    <scope>NUCLEOTIDE SEQUENCE [LARGE SCALE GENOMIC DNA]</scope>
    <source>
        <strain evidence="14 15">MEB108</strain>
    </source>
</reference>
<dbReference type="InterPro" id="IPR036188">
    <property type="entry name" value="FAD/NAD-bd_sf"/>
</dbReference>
<dbReference type="InterPro" id="IPR023753">
    <property type="entry name" value="FAD/NAD-binding_dom"/>
</dbReference>
<name>A0ABU7J9T2_9GAMM</name>
<evidence type="ECO:0000256" key="2">
    <source>
        <dbReference type="ARBA" id="ARBA00004496"/>
    </source>
</evidence>
<dbReference type="EMBL" id="JAUHLI010000021">
    <property type="protein sequence ID" value="MEE2003092.1"/>
    <property type="molecule type" value="Genomic_DNA"/>
</dbReference>
<dbReference type="PROSITE" id="PS50903">
    <property type="entry name" value="RUBREDOXIN_LIKE"/>
    <property type="match status" value="1"/>
</dbReference>
<organism evidence="14 15">
    <name type="scientific">Alkalimonas cellulosilytica</name>
    <dbReference type="NCBI Taxonomy" id="3058395"/>
    <lineage>
        <taxon>Bacteria</taxon>
        <taxon>Pseudomonadati</taxon>
        <taxon>Pseudomonadota</taxon>
        <taxon>Gammaproteobacteria</taxon>
        <taxon>Alkalimonas</taxon>
    </lineage>
</organism>
<evidence type="ECO:0000256" key="3">
    <source>
        <dbReference type="ARBA" id="ARBA00006442"/>
    </source>
</evidence>
<evidence type="ECO:0000256" key="9">
    <source>
        <dbReference type="ARBA" id="ARBA00022982"/>
    </source>
</evidence>
<dbReference type="SUPFAM" id="SSF57802">
    <property type="entry name" value="Rubredoxin-like"/>
    <property type="match status" value="1"/>
</dbReference>
<keyword evidence="12" id="KW-0520">NAD</keyword>
<keyword evidence="6" id="KW-0285">Flavoprotein</keyword>
<dbReference type="Gene3D" id="2.20.28.10">
    <property type="match status" value="1"/>
</dbReference>
<keyword evidence="4" id="KW-0813">Transport</keyword>
<dbReference type="InterPro" id="IPR041364">
    <property type="entry name" value="Rbx-bd"/>
</dbReference>
<comment type="cofactor">
    <cofactor evidence="1">
        <name>FAD</name>
        <dbReference type="ChEBI" id="CHEBI:57692"/>
    </cofactor>
</comment>
<dbReference type="InterPro" id="IPR024935">
    <property type="entry name" value="Rubredoxin_dom"/>
</dbReference>
<dbReference type="PRINTS" id="PR00411">
    <property type="entry name" value="PNDRDTASEI"/>
</dbReference>
<keyword evidence="15" id="KW-1185">Reference proteome</keyword>
<keyword evidence="11" id="KW-0408">Iron</keyword>
<dbReference type="Pfam" id="PF07992">
    <property type="entry name" value="Pyr_redox_2"/>
    <property type="match status" value="1"/>
</dbReference>
<dbReference type="PANTHER" id="PTHR43429:SF3">
    <property type="entry name" value="NITRITE REDUCTASE [NAD(P)H]"/>
    <property type="match status" value="1"/>
</dbReference>
<dbReference type="PRINTS" id="PR00368">
    <property type="entry name" value="FADPNR"/>
</dbReference>
<evidence type="ECO:0000313" key="15">
    <source>
        <dbReference type="Proteomes" id="UP001336314"/>
    </source>
</evidence>
<keyword evidence="8" id="KW-0274">FAD</keyword>
<dbReference type="RefSeq" id="WP_330130140.1">
    <property type="nucleotide sequence ID" value="NZ_JAUHLI010000021.1"/>
</dbReference>
<accession>A0ABU7J9T2</accession>
<evidence type="ECO:0000256" key="6">
    <source>
        <dbReference type="ARBA" id="ARBA00022630"/>
    </source>
</evidence>
<comment type="subcellular location">
    <subcellularLocation>
        <location evidence="2">Cytoplasm</location>
    </subcellularLocation>
</comment>
<keyword evidence="7" id="KW-0479">Metal-binding</keyword>
<dbReference type="Proteomes" id="UP001336314">
    <property type="component" value="Unassembled WGS sequence"/>
</dbReference>
<dbReference type="Gene3D" id="3.50.50.60">
    <property type="entry name" value="FAD/NAD(P)-binding domain"/>
    <property type="match status" value="2"/>
</dbReference>
<keyword evidence="5" id="KW-0963">Cytoplasm</keyword>
<evidence type="ECO:0000256" key="1">
    <source>
        <dbReference type="ARBA" id="ARBA00001974"/>
    </source>
</evidence>
<dbReference type="InterPro" id="IPR050260">
    <property type="entry name" value="FAD-bd_OxRdtase"/>
</dbReference>
<evidence type="ECO:0000256" key="11">
    <source>
        <dbReference type="ARBA" id="ARBA00023004"/>
    </source>
</evidence>
<keyword evidence="9" id="KW-0249">Electron transport</keyword>
<dbReference type="InterPro" id="IPR024934">
    <property type="entry name" value="Rubredoxin-like_dom"/>
</dbReference>
<dbReference type="PRINTS" id="PR00163">
    <property type="entry name" value="RUBREDOXIN"/>
</dbReference>
<dbReference type="CDD" id="cd00730">
    <property type="entry name" value="rubredoxin"/>
    <property type="match status" value="1"/>
</dbReference>
<protein>
    <submittedName>
        <fullName evidence="14">FAD-dependent oxidoreductase</fullName>
    </submittedName>
</protein>
<dbReference type="SUPFAM" id="SSF51905">
    <property type="entry name" value="FAD/NAD(P)-binding domain"/>
    <property type="match status" value="1"/>
</dbReference>
<dbReference type="Gene3D" id="3.30.390.120">
    <property type="match status" value="1"/>
</dbReference>